<reference evidence="4" key="1">
    <citation type="submission" date="2017-03" db="EMBL/GenBank/DDBJ databases">
        <title>Phytopthora megakarya and P. palmivora, two closely related causual agents of cacao black pod achieved similar genome size and gene model numbers by different mechanisms.</title>
        <authorList>
            <person name="Ali S."/>
            <person name="Shao J."/>
            <person name="Larry D.J."/>
            <person name="Kronmiller B."/>
            <person name="Shen D."/>
            <person name="Strem M.D."/>
            <person name="Melnick R.L."/>
            <person name="Guiltinan M.J."/>
            <person name="Tyler B.M."/>
            <person name="Meinhardt L.W."/>
            <person name="Bailey B.A."/>
        </authorList>
    </citation>
    <scope>NUCLEOTIDE SEQUENCE [LARGE SCALE GENOMIC DNA]</scope>
    <source>
        <strain evidence="4">zdho120</strain>
    </source>
</reference>
<dbReference type="Gene3D" id="2.40.70.10">
    <property type="entry name" value="Acid Proteases"/>
    <property type="match status" value="1"/>
</dbReference>
<evidence type="ECO:0000259" key="2">
    <source>
        <dbReference type="PROSITE" id="PS50175"/>
    </source>
</evidence>
<dbReference type="GO" id="GO:0006508">
    <property type="term" value="P:proteolysis"/>
    <property type="evidence" value="ECO:0007669"/>
    <property type="project" value="InterPro"/>
</dbReference>
<accession>A0A225WRK5</accession>
<gene>
    <name evidence="3" type="ORF">PHMEG_0006016</name>
</gene>
<organism evidence="3 4">
    <name type="scientific">Phytophthora megakarya</name>
    <dbReference type="NCBI Taxonomy" id="4795"/>
    <lineage>
        <taxon>Eukaryota</taxon>
        <taxon>Sar</taxon>
        <taxon>Stramenopiles</taxon>
        <taxon>Oomycota</taxon>
        <taxon>Peronosporomycetes</taxon>
        <taxon>Peronosporales</taxon>
        <taxon>Peronosporaceae</taxon>
        <taxon>Phytophthora</taxon>
    </lineage>
</organism>
<comment type="caution">
    <text evidence="3">The sequence shown here is derived from an EMBL/GenBank/DDBJ whole genome shotgun (WGS) entry which is preliminary data.</text>
</comment>
<name>A0A225WRK5_9STRA</name>
<feature type="domain" description="Peptidase A2" evidence="2">
    <location>
        <begin position="113"/>
        <end position="127"/>
    </location>
</feature>
<dbReference type="GO" id="GO:0004190">
    <property type="term" value="F:aspartic-type endopeptidase activity"/>
    <property type="evidence" value="ECO:0007669"/>
    <property type="project" value="InterPro"/>
</dbReference>
<dbReference type="EMBL" id="NBNE01000412">
    <property type="protein sequence ID" value="OWZ19687.1"/>
    <property type="molecule type" value="Genomic_DNA"/>
</dbReference>
<sequence>MHDAEKWEAFNELASLLRSNVDKNDLTLMLQNVAYGNRKFGIVNTTEIGYEKDGNLSEKRKEGSEVVERDGYVTQASASSVDPCGTHPRNLFRHRNRCQMRDKGGDRPNDARKKILLDTGANASVISAAYAMRLRLREVPNHNHSSEVRDINPRVLETRRQAPVKITLRWERVYEFEMRIMDHSAGVDVVLETDFMIPAGVRLDLFHGTAQLPDEVVVPMVKSVGTAYERPHREHAIDGQTEYLCVSRGEWRELRLSRDHLARRMNCGLKGPDNYVSNTPQWVLWVPRGELPREVGYVRLNSNKYNE</sequence>
<dbReference type="InterPro" id="IPR001995">
    <property type="entry name" value="Peptidase_A2_cat"/>
</dbReference>
<evidence type="ECO:0000313" key="3">
    <source>
        <dbReference type="EMBL" id="OWZ19687.1"/>
    </source>
</evidence>
<evidence type="ECO:0000313" key="4">
    <source>
        <dbReference type="Proteomes" id="UP000198211"/>
    </source>
</evidence>
<dbReference type="PROSITE" id="PS50175">
    <property type="entry name" value="ASP_PROT_RETROV"/>
    <property type="match status" value="1"/>
</dbReference>
<dbReference type="OrthoDB" id="117285at2759"/>
<dbReference type="InterPro" id="IPR021109">
    <property type="entry name" value="Peptidase_aspartic_dom_sf"/>
</dbReference>
<dbReference type="Proteomes" id="UP000198211">
    <property type="component" value="Unassembled WGS sequence"/>
</dbReference>
<proteinExistence type="predicted"/>
<keyword evidence="4" id="KW-1185">Reference proteome</keyword>
<protein>
    <recommendedName>
        <fullName evidence="2">Peptidase A2 domain-containing protein</fullName>
    </recommendedName>
</protein>
<dbReference type="AlphaFoldDB" id="A0A225WRK5"/>
<keyword evidence="1" id="KW-0378">Hydrolase</keyword>
<evidence type="ECO:0000256" key="1">
    <source>
        <dbReference type="ARBA" id="ARBA00022801"/>
    </source>
</evidence>